<evidence type="ECO:0000313" key="3">
    <source>
        <dbReference type="EMBL" id="RIX28948.1"/>
    </source>
</evidence>
<comment type="caution">
    <text evidence="3">The sequence shown here is derived from an EMBL/GenBank/DDBJ whole genome shotgun (WGS) entry which is preliminary data.</text>
</comment>
<dbReference type="PROSITE" id="PS51819">
    <property type="entry name" value="VOC"/>
    <property type="match status" value="1"/>
</dbReference>
<dbReference type="InterPro" id="IPR004360">
    <property type="entry name" value="Glyas_Fos-R_dOase_dom"/>
</dbReference>
<dbReference type="InterPro" id="IPR029068">
    <property type="entry name" value="Glyas_Bleomycin-R_OHBP_Dase"/>
</dbReference>
<feature type="compositionally biased region" description="Basic residues" evidence="1">
    <location>
        <begin position="51"/>
        <end position="89"/>
    </location>
</feature>
<keyword evidence="4" id="KW-1185">Reference proteome</keyword>
<evidence type="ECO:0000313" key="4">
    <source>
        <dbReference type="Proteomes" id="UP000265742"/>
    </source>
</evidence>
<organism evidence="3 4">
    <name type="scientific">Amnibacterium setariae</name>
    <dbReference type="NCBI Taxonomy" id="2306585"/>
    <lineage>
        <taxon>Bacteria</taxon>
        <taxon>Bacillati</taxon>
        <taxon>Actinomycetota</taxon>
        <taxon>Actinomycetes</taxon>
        <taxon>Micrococcales</taxon>
        <taxon>Microbacteriaceae</taxon>
        <taxon>Amnibacterium</taxon>
    </lineage>
</organism>
<dbReference type="Proteomes" id="UP000265742">
    <property type="component" value="Unassembled WGS sequence"/>
</dbReference>
<dbReference type="InterPro" id="IPR037523">
    <property type="entry name" value="VOC_core"/>
</dbReference>
<protein>
    <submittedName>
        <fullName evidence="3">VOC family protein</fullName>
    </submittedName>
</protein>
<dbReference type="EMBL" id="QXTG01000002">
    <property type="protein sequence ID" value="RIX28948.1"/>
    <property type="molecule type" value="Genomic_DNA"/>
</dbReference>
<dbReference type="Gene3D" id="3.10.180.10">
    <property type="entry name" value="2,3-Dihydroxybiphenyl 1,2-Dioxygenase, domain 1"/>
    <property type="match status" value="1"/>
</dbReference>
<feature type="region of interest" description="Disordered" evidence="1">
    <location>
        <begin position="17"/>
        <end position="138"/>
    </location>
</feature>
<dbReference type="AlphaFoldDB" id="A0A3A1TZB4"/>
<feature type="compositionally biased region" description="Low complexity" evidence="1">
    <location>
        <begin position="123"/>
        <end position="134"/>
    </location>
</feature>
<proteinExistence type="predicted"/>
<feature type="domain" description="VOC" evidence="2">
    <location>
        <begin position="155"/>
        <end position="277"/>
    </location>
</feature>
<dbReference type="SUPFAM" id="SSF54593">
    <property type="entry name" value="Glyoxalase/Bleomycin resistance protein/Dihydroxybiphenyl dioxygenase"/>
    <property type="match status" value="1"/>
</dbReference>
<feature type="compositionally biased region" description="Basic residues" evidence="1">
    <location>
        <begin position="101"/>
        <end position="113"/>
    </location>
</feature>
<evidence type="ECO:0000256" key="1">
    <source>
        <dbReference type="SAM" id="MobiDB-lite"/>
    </source>
</evidence>
<gene>
    <name evidence="3" type="ORF">D1781_13020</name>
</gene>
<dbReference type="Pfam" id="PF00903">
    <property type="entry name" value="Glyoxalase"/>
    <property type="match status" value="1"/>
</dbReference>
<reference evidence="4" key="1">
    <citation type="submission" date="2018-09" db="EMBL/GenBank/DDBJ databases">
        <authorList>
            <person name="Kim I."/>
        </authorList>
    </citation>
    <scope>NUCLEOTIDE SEQUENCE [LARGE SCALE GENOMIC DNA]</scope>
    <source>
        <strain evidence="4">DD4a</strain>
    </source>
</reference>
<sequence length="278" mass="30833">MAVRGRGRPAPLAAARLRGLGRRRRRVPQRRAPRPDRARRRARAGSPVLRALRRAARPRPRRARDRGARRLPARRDRRRLLRARHRLVRPARGGGRDRRVLARRHAPRPRRAGPRAADDVRLRPPAADAAASAARRGRVRRDQALDPLRPVARFRSPQVVLLVEDAERAAAFYARLGFEEAFRTPAVGAPIHVDVALDGMRLGLATSASVRDDHGLPAAPGDGRAAVVVWTDDVPGELARLEQAGVPVLRRASPWLGRLLIAWVADPDGHLVQLVQEA</sequence>
<feature type="compositionally biased region" description="Basic residues" evidence="1">
    <location>
        <begin position="19"/>
        <end position="43"/>
    </location>
</feature>
<accession>A0A3A1TZB4</accession>
<name>A0A3A1TZB4_9MICO</name>
<evidence type="ECO:0000259" key="2">
    <source>
        <dbReference type="PROSITE" id="PS51819"/>
    </source>
</evidence>